<accession>A0A3E3JXZ0</accession>
<evidence type="ECO:0008006" key="3">
    <source>
        <dbReference type="Google" id="ProtNLM"/>
    </source>
</evidence>
<gene>
    <name evidence="1" type="ORF">DW016_15800</name>
</gene>
<dbReference type="RefSeq" id="WP_117493942.1">
    <property type="nucleotide sequence ID" value="NZ_CALBAT010000001.1"/>
</dbReference>
<evidence type="ECO:0000313" key="2">
    <source>
        <dbReference type="Proteomes" id="UP000261080"/>
    </source>
</evidence>
<keyword evidence="2" id="KW-1185">Reference proteome</keyword>
<dbReference type="OrthoDB" id="1938254at2"/>
<dbReference type="EMBL" id="QVLX01000020">
    <property type="protein sequence ID" value="RGE84288.1"/>
    <property type="molecule type" value="Genomic_DNA"/>
</dbReference>
<reference evidence="1 2" key="1">
    <citation type="submission" date="2018-08" db="EMBL/GenBank/DDBJ databases">
        <title>A genome reference for cultivated species of the human gut microbiota.</title>
        <authorList>
            <person name="Zou Y."/>
            <person name="Xue W."/>
            <person name="Luo G."/>
        </authorList>
    </citation>
    <scope>NUCLEOTIDE SEQUENCE [LARGE SCALE GENOMIC DNA]</scope>
    <source>
        <strain evidence="1 2">AF37-2AT</strain>
    </source>
</reference>
<dbReference type="AlphaFoldDB" id="A0A3E3JXZ0"/>
<protein>
    <recommendedName>
        <fullName evidence="3">DUF551 domain-containing protein</fullName>
    </recommendedName>
</protein>
<proteinExistence type="predicted"/>
<comment type="caution">
    <text evidence="1">The sequence shown here is derived from an EMBL/GenBank/DDBJ whole genome shotgun (WGS) entry which is preliminary data.</text>
</comment>
<dbReference type="Proteomes" id="UP000261080">
    <property type="component" value="Unassembled WGS sequence"/>
</dbReference>
<sequence>MQELEKILEEINDRFENLTIADDECRKTALSKHNYEQVKYFQNAMFYTERAKGIVEEIIHKHMGNDGWIPVEEHLPEDGQIVIISMYNNIKWVTIGSQCGGVWKPYNYITDLGIDVKAWRYLPDPYRSEKGE</sequence>
<evidence type="ECO:0000313" key="1">
    <source>
        <dbReference type="EMBL" id="RGE84288.1"/>
    </source>
</evidence>
<name>A0A3E3JXZ0_9FIRM</name>
<organism evidence="1 2">
    <name type="scientific">Sellimonas intestinalis</name>
    <dbReference type="NCBI Taxonomy" id="1653434"/>
    <lineage>
        <taxon>Bacteria</taxon>
        <taxon>Bacillati</taxon>
        <taxon>Bacillota</taxon>
        <taxon>Clostridia</taxon>
        <taxon>Lachnospirales</taxon>
        <taxon>Lachnospiraceae</taxon>
        <taxon>Sellimonas</taxon>
    </lineage>
</organism>